<dbReference type="Proteomes" id="UP000268350">
    <property type="component" value="Unassembled WGS sequence"/>
</dbReference>
<sequence length="78" mass="8662">MPGMPPAHGCPCQAKHVIYEPLFNVNLDGGQRQRLVRVWRRLIGVATRIEQKKITITHTSVKAGKAMLDTGIPICNKT</sequence>
<gene>
    <name evidence="1" type="ORF">DGUA_6G006139</name>
</gene>
<evidence type="ECO:0000313" key="2">
    <source>
        <dbReference type="Proteomes" id="UP000268350"/>
    </source>
</evidence>
<organism evidence="1 2">
    <name type="scientific">Drosophila guanche</name>
    <name type="common">Fruit fly</name>
    <dbReference type="NCBI Taxonomy" id="7266"/>
    <lineage>
        <taxon>Eukaryota</taxon>
        <taxon>Metazoa</taxon>
        <taxon>Ecdysozoa</taxon>
        <taxon>Arthropoda</taxon>
        <taxon>Hexapoda</taxon>
        <taxon>Insecta</taxon>
        <taxon>Pterygota</taxon>
        <taxon>Neoptera</taxon>
        <taxon>Endopterygota</taxon>
        <taxon>Diptera</taxon>
        <taxon>Brachycera</taxon>
        <taxon>Muscomorpha</taxon>
        <taxon>Ephydroidea</taxon>
        <taxon>Drosophilidae</taxon>
        <taxon>Drosophila</taxon>
        <taxon>Sophophora</taxon>
    </lineage>
</organism>
<dbReference type="AlphaFoldDB" id="A0A3B0JFN4"/>
<reference evidence="2" key="1">
    <citation type="submission" date="2018-01" db="EMBL/GenBank/DDBJ databases">
        <authorList>
            <person name="Alioto T."/>
            <person name="Alioto T."/>
        </authorList>
    </citation>
    <scope>NUCLEOTIDE SEQUENCE [LARGE SCALE GENOMIC DNA]</scope>
</reference>
<name>A0A3B0JFN4_DROGU</name>
<protein>
    <submittedName>
        <fullName evidence="1">Uncharacterized protein</fullName>
    </submittedName>
</protein>
<dbReference type="EMBL" id="OUUW01000005">
    <property type="protein sequence ID" value="SPP81147.1"/>
    <property type="molecule type" value="Genomic_DNA"/>
</dbReference>
<evidence type="ECO:0000313" key="1">
    <source>
        <dbReference type="EMBL" id="SPP81147.1"/>
    </source>
</evidence>
<accession>A0A3B0JFN4</accession>
<keyword evidence="2" id="KW-1185">Reference proteome</keyword>
<proteinExistence type="predicted"/>